<dbReference type="Proteomes" id="UP000821845">
    <property type="component" value="Chromosome 6"/>
</dbReference>
<evidence type="ECO:0000313" key="1">
    <source>
        <dbReference type="EMBL" id="KAH6927432.1"/>
    </source>
</evidence>
<reference evidence="1" key="1">
    <citation type="submission" date="2020-05" db="EMBL/GenBank/DDBJ databases">
        <title>Large-scale comparative analyses of tick genomes elucidate their genetic diversity and vector capacities.</title>
        <authorList>
            <person name="Jia N."/>
            <person name="Wang J."/>
            <person name="Shi W."/>
            <person name="Du L."/>
            <person name="Sun Y."/>
            <person name="Zhan W."/>
            <person name="Jiang J."/>
            <person name="Wang Q."/>
            <person name="Zhang B."/>
            <person name="Ji P."/>
            <person name="Sakyi L.B."/>
            <person name="Cui X."/>
            <person name="Yuan T."/>
            <person name="Jiang B."/>
            <person name="Yang W."/>
            <person name="Lam T.T.-Y."/>
            <person name="Chang Q."/>
            <person name="Ding S."/>
            <person name="Wang X."/>
            <person name="Zhu J."/>
            <person name="Ruan X."/>
            <person name="Zhao L."/>
            <person name="Wei J."/>
            <person name="Que T."/>
            <person name="Du C."/>
            <person name="Cheng J."/>
            <person name="Dai P."/>
            <person name="Han X."/>
            <person name="Huang E."/>
            <person name="Gao Y."/>
            <person name="Liu J."/>
            <person name="Shao H."/>
            <person name="Ye R."/>
            <person name="Li L."/>
            <person name="Wei W."/>
            <person name="Wang X."/>
            <person name="Wang C."/>
            <person name="Yang T."/>
            <person name="Huo Q."/>
            <person name="Li W."/>
            <person name="Guo W."/>
            <person name="Chen H."/>
            <person name="Zhou L."/>
            <person name="Ni X."/>
            <person name="Tian J."/>
            <person name="Zhou Y."/>
            <person name="Sheng Y."/>
            <person name="Liu T."/>
            <person name="Pan Y."/>
            <person name="Xia L."/>
            <person name="Li J."/>
            <person name="Zhao F."/>
            <person name="Cao W."/>
        </authorList>
    </citation>
    <scope>NUCLEOTIDE SEQUENCE</scope>
    <source>
        <strain evidence="1">Hyas-2018</strain>
    </source>
</reference>
<protein>
    <submittedName>
        <fullName evidence="1">Uncharacterized protein</fullName>
    </submittedName>
</protein>
<name>A0ACB7S045_HYAAI</name>
<organism evidence="1 2">
    <name type="scientific">Hyalomma asiaticum</name>
    <name type="common">Tick</name>
    <dbReference type="NCBI Taxonomy" id="266040"/>
    <lineage>
        <taxon>Eukaryota</taxon>
        <taxon>Metazoa</taxon>
        <taxon>Ecdysozoa</taxon>
        <taxon>Arthropoda</taxon>
        <taxon>Chelicerata</taxon>
        <taxon>Arachnida</taxon>
        <taxon>Acari</taxon>
        <taxon>Parasitiformes</taxon>
        <taxon>Ixodida</taxon>
        <taxon>Ixodoidea</taxon>
        <taxon>Ixodidae</taxon>
        <taxon>Hyalomminae</taxon>
        <taxon>Hyalomma</taxon>
    </lineage>
</organism>
<accession>A0ACB7S045</accession>
<proteinExistence type="predicted"/>
<gene>
    <name evidence="1" type="ORF">HPB50_003467</name>
</gene>
<keyword evidence="2" id="KW-1185">Reference proteome</keyword>
<evidence type="ECO:0000313" key="2">
    <source>
        <dbReference type="Proteomes" id="UP000821845"/>
    </source>
</evidence>
<comment type="caution">
    <text evidence="1">The sequence shown here is derived from an EMBL/GenBank/DDBJ whole genome shotgun (WGS) entry which is preliminary data.</text>
</comment>
<sequence length="258" mass="29272">MGSSKEEASFLRHALGSLCIATMLLLGVLLLPLLLAFRKIRELFFVAFFRLVMVIWSEEFCGCRRQALEPLQSLQSHDPKLREQGAIRVLEIGAGLGGNFPHITRPIKYTNVDPNEEFGSSFLKELRRNPKIELEQWIKGYGENMSDLPSGHFDVVMFSYLLCSAKDSRKVLEEVKRVLVKGGSLVFLEHVGFPHGTWQRLVQNAVTPLWKVTCCNCHLNRDSVKQIEDAGFSHVTARYIDLHMTVLLRRQAYGTAVL</sequence>
<dbReference type="EMBL" id="CM023486">
    <property type="protein sequence ID" value="KAH6927432.1"/>
    <property type="molecule type" value="Genomic_DNA"/>
</dbReference>